<dbReference type="EMBL" id="CP115965">
    <property type="protein sequence ID" value="WZW99689.1"/>
    <property type="molecule type" value="Genomic_DNA"/>
</dbReference>
<keyword evidence="1" id="KW-0472">Membrane</keyword>
<proteinExistence type="predicted"/>
<feature type="transmembrane region" description="Helical" evidence="1">
    <location>
        <begin position="106"/>
        <end position="131"/>
    </location>
</feature>
<feature type="transmembrane region" description="Helical" evidence="1">
    <location>
        <begin position="58"/>
        <end position="85"/>
    </location>
</feature>
<dbReference type="RefSeq" id="WP_342373260.1">
    <property type="nucleotide sequence ID" value="NZ_CP115965.1"/>
</dbReference>
<keyword evidence="1" id="KW-0812">Transmembrane</keyword>
<organism evidence="2 3">
    <name type="scientific">Propioniciclava soli</name>
    <dbReference type="NCBI Taxonomy" id="2775081"/>
    <lineage>
        <taxon>Bacteria</taxon>
        <taxon>Bacillati</taxon>
        <taxon>Actinomycetota</taxon>
        <taxon>Actinomycetes</taxon>
        <taxon>Propionibacteriales</taxon>
        <taxon>Propionibacteriaceae</taxon>
        <taxon>Propioniciclava</taxon>
    </lineage>
</organism>
<name>A0ABZ3CBZ9_9ACTN</name>
<keyword evidence="3" id="KW-1185">Reference proteome</keyword>
<gene>
    <name evidence="2" type="ORF">PCC79_05700</name>
</gene>
<accession>A0ABZ3CBZ9</accession>
<protein>
    <submittedName>
        <fullName evidence="2">Uncharacterized protein</fullName>
    </submittedName>
</protein>
<keyword evidence="1" id="KW-1133">Transmembrane helix</keyword>
<evidence type="ECO:0000313" key="2">
    <source>
        <dbReference type="EMBL" id="WZW99689.1"/>
    </source>
</evidence>
<reference evidence="2 3" key="1">
    <citation type="journal article" date="2023" name="Environ Microbiome">
        <title>A coral-associated actinobacterium mitigates coral bleaching under heat stress.</title>
        <authorList>
            <person name="Li J."/>
            <person name="Zou Y."/>
            <person name="Li Q."/>
            <person name="Zhang J."/>
            <person name="Bourne D.G."/>
            <person name="Lyu Y."/>
            <person name="Liu C."/>
            <person name="Zhang S."/>
        </authorList>
    </citation>
    <scope>NUCLEOTIDE SEQUENCE [LARGE SCALE GENOMIC DNA]</scope>
    <source>
        <strain evidence="2 3">SCSIO 13291</strain>
    </source>
</reference>
<evidence type="ECO:0000313" key="3">
    <source>
        <dbReference type="Proteomes" id="UP001434337"/>
    </source>
</evidence>
<evidence type="ECO:0000256" key="1">
    <source>
        <dbReference type="SAM" id="Phobius"/>
    </source>
</evidence>
<sequence length="171" mass="18275">MDYLYPLLASRAVVGELLIETADPQRARAAEDALRSSGLAVAVSLEPPLLQRMVTSPLSWAMLFVAGLAWLSATGGWVGLAAAAAPRLRIWTRLGATPAHAAWRESATAALAWCAAFGCVAALAWVSWVLLRLEFPAWLWPVALGVFALDLVVAVGAFALRTRSLAKLREP</sequence>
<dbReference type="Proteomes" id="UP001434337">
    <property type="component" value="Chromosome"/>
</dbReference>
<feature type="transmembrane region" description="Helical" evidence="1">
    <location>
        <begin position="137"/>
        <end position="160"/>
    </location>
</feature>